<sequence>MAAMIIVVMRLGKVAKQGSVTIVVKADKNEVAKRKYTRNGRREKPRERKTIKEVITEMEVAAFAATVVVGTHCREGGGDDACCEEVEEEVVVVVVRAVQKNWLD</sequence>
<organism evidence="1 2">
    <name type="scientific">Stylosanthes scabra</name>
    <dbReference type="NCBI Taxonomy" id="79078"/>
    <lineage>
        <taxon>Eukaryota</taxon>
        <taxon>Viridiplantae</taxon>
        <taxon>Streptophyta</taxon>
        <taxon>Embryophyta</taxon>
        <taxon>Tracheophyta</taxon>
        <taxon>Spermatophyta</taxon>
        <taxon>Magnoliopsida</taxon>
        <taxon>eudicotyledons</taxon>
        <taxon>Gunneridae</taxon>
        <taxon>Pentapetalae</taxon>
        <taxon>rosids</taxon>
        <taxon>fabids</taxon>
        <taxon>Fabales</taxon>
        <taxon>Fabaceae</taxon>
        <taxon>Papilionoideae</taxon>
        <taxon>50 kb inversion clade</taxon>
        <taxon>dalbergioids sensu lato</taxon>
        <taxon>Dalbergieae</taxon>
        <taxon>Pterocarpus clade</taxon>
        <taxon>Stylosanthes</taxon>
    </lineage>
</organism>
<protein>
    <submittedName>
        <fullName evidence="1">Uncharacterized protein</fullName>
    </submittedName>
</protein>
<proteinExistence type="predicted"/>
<evidence type="ECO:0000313" key="2">
    <source>
        <dbReference type="Proteomes" id="UP001341840"/>
    </source>
</evidence>
<dbReference type="EMBL" id="JASCZI010181429">
    <property type="protein sequence ID" value="MED6183373.1"/>
    <property type="molecule type" value="Genomic_DNA"/>
</dbReference>
<keyword evidence="2" id="KW-1185">Reference proteome</keyword>
<reference evidence="1 2" key="1">
    <citation type="journal article" date="2023" name="Plants (Basel)">
        <title>Bridging the Gap: Combining Genomics and Transcriptomics Approaches to Understand Stylosanthes scabra, an Orphan Legume from the Brazilian Caatinga.</title>
        <authorList>
            <person name="Ferreira-Neto J.R.C."/>
            <person name="da Silva M.D."/>
            <person name="Binneck E."/>
            <person name="de Melo N.F."/>
            <person name="da Silva R.H."/>
            <person name="de Melo A.L.T.M."/>
            <person name="Pandolfi V."/>
            <person name="Bustamante F.O."/>
            <person name="Brasileiro-Vidal A.C."/>
            <person name="Benko-Iseppon A.M."/>
        </authorList>
    </citation>
    <scope>NUCLEOTIDE SEQUENCE [LARGE SCALE GENOMIC DNA]</scope>
    <source>
        <tissue evidence="1">Leaves</tissue>
    </source>
</reference>
<name>A0ABU6WEL8_9FABA</name>
<dbReference type="Proteomes" id="UP001341840">
    <property type="component" value="Unassembled WGS sequence"/>
</dbReference>
<comment type="caution">
    <text evidence="1">The sequence shown here is derived from an EMBL/GenBank/DDBJ whole genome shotgun (WGS) entry which is preliminary data.</text>
</comment>
<accession>A0ABU6WEL8</accession>
<gene>
    <name evidence="1" type="ORF">PIB30_037290</name>
</gene>
<evidence type="ECO:0000313" key="1">
    <source>
        <dbReference type="EMBL" id="MED6183373.1"/>
    </source>
</evidence>